<evidence type="ECO:0000313" key="2">
    <source>
        <dbReference type="Proteomes" id="UP000824120"/>
    </source>
</evidence>
<sequence length="121" mass="14086">MDDWDKWWLGDGYPCQYCEGLHLDIECPNIKRVGLEHLQNIFIGLCHICGGQYGYENGCPNSYAPPLNLNYDSSIIFYVGRNIEVKNAKHEAQSMNLFEQRVEQKEEFQPFNYTLFLSVNV</sequence>
<reference evidence="1 2" key="1">
    <citation type="submission" date="2020-09" db="EMBL/GenBank/DDBJ databases">
        <title>De no assembly of potato wild relative species, Solanum commersonii.</title>
        <authorList>
            <person name="Cho K."/>
        </authorList>
    </citation>
    <scope>NUCLEOTIDE SEQUENCE [LARGE SCALE GENOMIC DNA]</scope>
    <source>
        <strain evidence="1">LZ3.2</strain>
        <tissue evidence="1">Leaf</tissue>
    </source>
</reference>
<accession>A0A9J5WMR1</accession>
<proteinExistence type="predicted"/>
<evidence type="ECO:0000313" key="1">
    <source>
        <dbReference type="EMBL" id="KAG5576487.1"/>
    </source>
</evidence>
<dbReference type="EMBL" id="JACXVP010000011">
    <property type="protein sequence ID" value="KAG5576487.1"/>
    <property type="molecule type" value="Genomic_DNA"/>
</dbReference>
<name>A0A9J5WMR1_SOLCO</name>
<keyword evidence="2" id="KW-1185">Reference proteome</keyword>
<gene>
    <name evidence="1" type="ORF">H5410_056621</name>
</gene>
<comment type="caution">
    <text evidence="1">The sequence shown here is derived from an EMBL/GenBank/DDBJ whole genome shotgun (WGS) entry which is preliminary data.</text>
</comment>
<dbReference type="Proteomes" id="UP000824120">
    <property type="component" value="Chromosome 11"/>
</dbReference>
<protein>
    <submittedName>
        <fullName evidence="1">Uncharacterized protein</fullName>
    </submittedName>
</protein>
<dbReference type="AlphaFoldDB" id="A0A9J5WMR1"/>
<organism evidence="1 2">
    <name type="scientific">Solanum commersonii</name>
    <name type="common">Commerson's wild potato</name>
    <name type="synonym">Commerson's nightshade</name>
    <dbReference type="NCBI Taxonomy" id="4109"/>
    <lineage>
        <taxon>Eukaryota</taxon>
        <taxon>Viridiplantae</taxon>
        <taxon>Streptophyta</taxon>
        <taxon>Embryophyta</taxon>
        <taxon>Tracheophyta</taxon>
        <taxon>Spermatophyta</taxon>
        <taxon>Magnoliopsida</taxon>
        <taxon>eudicotyledons</taxon>
        <taxon>Gunneridae</taxon>
        <taxon>Pentapetalae</taxon>
        <taxon>asterids</taxon>
        <taxon>lamiids</taxon>
        <taxon>Solanales</taxon>
        <taxon>Solanaceae</taxon>
        <taxon>Solanoideae</taxon>
        <taxon>Solaneae</taxon>
        <taxon>Solanum</taxon>
    </lineage>
</organism>